<proteinExistence type="predicted"/>
<dbReference type="EMBL" id="BSXW01000020">
    <property type="protein sequence ID" value="GMF09829.1"/>
    <property type="molecule type" value="Genomic_DNA"/>
</dbReference>
<organism evidence="2 3">
    <name type="scientific">Phytophthora lilii</name>
    <dbReference type="NCBI Taxonomy" id="2077276"/>
    <lineage>
        <taxon>Eukaryota</taxon>
        <taxon>Sar</taxon>
        <taxon>Stramenopiles</taxon>
        <taxon>Oomycota</taxon>
        <taxon>Peronosporomycetes</taxon>
        <taxon>Peronosporales</taxon>
        <taxon>Peronosporaceae</taxon>
        <taxon>Phytophthora</taxon>
    </lineage>
</organism>
<keyword evidence="3" id="KW-1185">Reference proteome</keyword>
<reference evidence="2" key="1">
    <citation type="submission" date="2023-04" db="EMBL/GenBank/DDBJ databases">
        <title>Phytophthora lilii NBRC 32176.</title>
        <authorList>
            <person name="Ichikawa N."/>
            <person name="Sato H."/>
            <person name="Tonouchi N."/>
        </authorList>
    </citation>
    <scope>NUCLEOTIDE SEQUENCE</scope>
    <source>
        <strain evidence="2">NBRC 32176</strain>
    </source>
</reference>
<evidence type="ECO:0000256" key="1">
    <source>
        <dbReference type="SAM" id="MobiDB-lite"/>
    </source>
</evidence>
<gene>
    <name evidence="2" type="ORF">Plil01_000069800</name>
</gene>
<feature type="compositionally biased region" description="Polar residues" evidence="1">
    <location>
        <begin position="91"/>
        <end position="105"/>
    </location>
</feature>
<feature type="region of interest" description="Disordered" evidence="1">
    <location>
        <begin position="91"/>
        <end position="131"/>
    </location>
</feature>
<accession>A0A9W6WNL1</accession>
<name>A0A9W6WNL1_9STRA</name>
<dbReference type="Proteomes" id="UP001165083">
    <property type="component" value="Unassembled WGS sequence"/>
</dbReference>
<sequence length="131" mass="14323">MLTEPEKTESEPQKELTNLSARRLFVTPVGDIRLNWYASPANTQDRKLQHRHPQSMNGPPLREAAVRSCTGSLGKNSQTYFDSSTALQDIRIPSTSSSPSATCNGPINCGSLGSLRHPTRKSTSSKKPSLK</sequence>
<feature type="compositionally biased region" description="Basic residues" evidence="1">
    <location>
        <begin position="117"/>
        <end position="131"/>
    </location>
</feature>
<feature type="compositionally biased region" description="Basic and acidic residues" evidence="1">
    <location>
        <begin position="1"/>
        <end position="14"/>
    </location>
</feature>
<protein>
    <submittedName>
        <fullName evidence="2">Unnamed protein product</fullName>
    </submittedName>
</protein>
<feature type="region of interest" description="Disordered" evidence="1">
    <location>
        <begin position="1"/>
        <end position="20"/>
    </location>
</feature>
<evidence type="ECO:0000313" key="3">
    <source>
        <dbReference type="Proteomes" id="UP001165083"/>
    </source>
</evidence>
<feature type="region of interest" description="Disordered" evidence="1">
    <location>
        <begin position="41"/>
        <end position="65"/>
    </location>
</feature>
<dbReference type="AlphaFoldDB" id="A0A9W6WNL1"/>
<comment type="caution">
    <text evidence="2">The sequence shown here is derived from an EMBL/GenBank/DDBJ whole genome shotgun (WGS) entry which is preliminary data.</text>
</comment>
<evidence type="ECO:0000313" key="2">
    <source>
        <dbReference type="EMBL" id="GMF09829.1"/>
    </source>
</evidence>